<sequence length="118" mass="13331">MRQQPDTPIVWLKREVKTPPFSRTARLEAGLLLRSLQQGDVLGLPPSRPMPAIGVHCHALRIPDREQSWRIVYHVAEDAIAILEVFSKKTQSTPPRVIEVCTKRSAAFLKAAAMRERP</sequence>
<dbReference type="EMBL" id="CP063849">
    <property type="protein sequence ID" value="QOY88277.1"/>
    <property type="molecule type" value="Genomic_DNA"/>
</dbReference>
<dbReference type="Proteomes" id="UP000593892">
    <property type="component" value="Chromosome"/>
</dbReference>
<dbReference type="Pfam" id="PF05973">
    <property type="entry name" value="Gp49"/>
    <property type="match status" value="1"/>
</dbReference>
<dbReference type="RefSeq" id="WP_194449940.1">
    <property type="nucleotide sequence ID" value="NZ_CP063849.1"/>
</dbReference>
<organism evidence="1 2">
    <name type="scientific">Paludibaculum fermentans</name>
    <dbReference type="NCBI Taxonomy" id="1473598"/>
    <lineage>
        <taxon>Bacteria</taxon>
        <taxon>Pseudomonadati</taxon>
        <taxon>Acidobacteriota</taxon>
        <taxon>Terriglobia</taxon>
        <taxon>Bryobacterales</taxon>
        <taxon>Bryobacteraceae</taxon>
        <taxon>Paludibaculum</taxon>
    </lineage>
</organism>
<keyword evidence="2" id="KW-1185">Reference proteome</keyword>
<evidence type="ECO:0000313" key="2">
    <source>
        <dbReference type="Proteomes" id="UP000593892"/>
    </source>
</evidence>
<name>A0A7S7NR43_PALFE</name>
<protein>
    <submittedName>
        <fullName evidence="1">Type II toxin-antitoxin system RelE/ParE family toxin</fullName>
    </submittedName>
</protein>
<proteinExistence type="predicted"/>
<evidence type="ECO:0000313" key="1">
    <source>
        <dbReference type="EMBL" id="QOY88277.1"/>
    </source>
</evidence>
<dbReference type="InterPro" id="IPR009241">
    <property type="entry name" value="HigB-like"/>
</dbReference>
<reference evidence="1 2" key="1">
    <citation type="submission" date="2020-10" db="EMBL/GenBank/DDBJ databases">
        <title>Complete genome sequence of Paludibaculum fermentans P105T, a facultatively anaerobic acidobacterium capable of dissimilatory Fe(III) reduction.</title>
        <authorList>
            <person name="Dedysh S.N."/>
            <person name="Beletsky A.V."/>
            <person name="Kulichevskaya I.S."/>
            <person name="Mardanov A.V."/>
            <person name="Ravin N.V."/>
        </authorList>
    </citation>
    <scope>NUCLEOTIDE SEQUENCE [LARGE SCALE GENOMIC DNA]</scope>
    <source>
        <strain evidence="1 2">P105</strain>
    </source>
</reference>
<dbReference type="KEGG" id="pfer:IRI77_37020"/>
<accession>A0A7S7NR43</accession>
<gene>
    <name evidence="1" type="ORF">IRI77_37020</name>
</gene>
<dbReference type="AlphaFoldDB" id="A0A7S7NR43"/>